<dbReference type="PATRIC" id="fig|1359157.3.peg.1910"/>
<dbReference type="AlphaFoldDB" id="A0A0F3Q7C7"/>
<dbReference type="EMBL" id="LAOD01000010">
    <property type="protein sequence ID" value="KJV87354.1"/>
    <property type="molecule type" value="Genomic_DNA"/>
</dbReference>
<proteinExistence type="predicted"/>
<evidence type="ECO:0000313" key="2">
    <source>
        <dbReference type="Proteomes" id="UP000033722"/>
    </source>
</evidence>
<reference evidence="1 2" key="1">
    <citation type="submission" date="2015-01" db="EMBL/GenBank/DDBJ databases">
        <title>Genome Sequencing of Rickettsiales.</title>
        <authorList>
            <person name="Daugherty S.C."/>
            <person name="Su Q."/>
            <person name="Abolude K."/>
            <person name="Beier-Sexton M."/>
            <person name="Carlyon J.A."/>
            <person name="Carter R."/>
            <person name="Day N.P."/>
            <person name="Dumler S.J."/>
            <person name="Dyachenko V."/>
            <person name="Godinez A."/>
            <person name="Kurtti T.J."/>
            <person name="Lichay M."/>
            <person name="Mullins K.E."/>
            <person name="Ott S."/>
            <person name="Pappas-Brown V."/>
            <person name="Paris D.H."/>
            <person name="Patel P."/>
            <person name="Richards A.L."/>
            <person name="Sadzewicz L."/>
            <person name="Sears K."/>
            <person name="Seidman D."/>
            <person name="Sengamalay N."/>
            <person name="Stenos J."/>
            <person name="Tallon L.J."/>
            <person name="Vincent G."/>
            <person name="Fraser C.M."/>
            <person name="Munderloh U."/>
            <person name="Dunning-Hotopp J.C."/>
        </authorList>
    </citation>
    <scope>NUCLEOTIDE SEQUENCE [LARGE SCALE GENOMIC DNA]</scope>
    <source>
        <strain evidence="1 2">CRT53-1</strain>
    </source>
</reference>
<dbReference type="Proteomes" id="UP000033722">
    <property type="component" value="Unassembled WGS sequence"/>
</dbReference>
<organism evidence="1 2">
    <name type="scientific">Anaplasma phagocytophilum str. CRT53-1</name>
    <dbReference type="NCBI Taxonomy" id="1359157"/>
    <lineage>
        <taxon>Bacteria</taxon>
        <taxon>Pseudomonadati</taxon>
        <taxon>Pseudomonadota</taxon>
        <taxon>Alphaproteobacteria</taxon>
        <taxon>Rickettsiales</taxon>
        <taxon>Anaplasmataceae</taxon>
        <taxon>Anaplasma</taxon>
        <taxon>phagocytophilum group</taxon>
    </lineage>
</organism>
<evidence type="ECO:0000313" key="1">
    <source>
        <dbReference type="EMBL" id="KJV87354.1"/>
    </source>
</evidence>
<sequence>MLLHVLYGTDLPTMGQDTKAVEASKVIGRAMSQSILEYKVVSSRKKQG</sequence>
<name>A0A0F3Q7C7_ANAPH</name>
<gene>
    <name evidence="1" type="ORF">APHCRT_0434</name>
</gene>
<accession>A0A0F3Q7C7</accession>
<protein>
    <submittedName>
        <fullName evidence="1">Type IV secretion system, VirB6 family domain protein</fullName>
    </submittedName>
</protein>
<comment type="caution">
    <text evidence="1">The sequence shown here is derived from an EMBL/GenBank/DDBJ whole genome shotgun (WGS) entry which is preliminary data.</text>
</comment>